<keyword evidence="3" id="KW-1185">Reference proteome</keyword>
<keyword evidence="2" id="KW-0808">Transferase</keyword>
<dbReference type="InterPro" id="IPR041698">
    <property type="entry name" value="Methyltransf_25"/>
</dbReference>
<evidence type="ECO:0000313" key="3">
    <source>
        <dbReference type="Proteomes" id="UP001555786"/>
    </source>
</evidence>
<comment type="caution">
    <text evidence="2">The sequence shown here is derived from an EMBL/GenBank/DDBJ whole genome shotgun (WGS) entry which is preliminary data.</text>
</comment>
<evidence type="ECO:0000259" key="1">
    <source>
        <dbReference type="Pfam" id="PF13649"/>
    </source>
</evidence>
<accession>A0ABV3PL61</accession>
<dbReference type="EMBL" id="JBFNQD010000003">
    <property type="protein sequence ID" value="MEW9306386.1"/>
    <property type="molecule type" value="Genomic_DNA"/>
</dbReference>
<dbReference type="CDD" id="cd02440">
    <property type="entry name" value="AdoMet_MTases"/>
    <property type="match status" value="1"/>
</dbReference>
<reference evidence="2 3" key="1">
    <citation type="submission" date="2024-07" db="EMBL/GenBank/DDBJ databases">
        <title>Description of Labrys sedimenti sp. nov., isolated from a diclofenac-degrading enrichment culture.</title>
        <authorList>
            <person name="Tancsics A."/>
            <person name="Csepanyi A."/>
        </authorList>
    </citation>
    <scope>NUCLEOTIDE SEQUENCE [LARGE SCALE GENOMIC DNA]</scope>
    <source>
        <strain evidence="2 3">LMG 23578</strain>
    </source>
</reference>
<dbReference type="GO" id="GO:0008168">
    <property type="term" value="F:methyltransferase activity"/>
    <property type="evidence" value="ECO:0007669"/>
    <property type="project" value="UniProtKB-KW"/>
</dbReference>
<dbReference type="Pfam" id="PF13649">
    <property type="entry name" value="Methyltransf_25"/>
    <property type="match status" value="1"/>
</dbReference>
<dbReference type="SUPFAM" id="SSF53335">
    <property type="entry name" value="S-adenosyl-L-methionine-dependent methyltransferases"/>
    <property type="match status" value="1"/>
</dbReference>
<dbReference type="PANTHER" id="PTHR47473">
    <property type="entry name" value="BTA1P"/>
    <property type="match status" value="1"/>
</dbReference>
<dbReference type="RefSeq" id="WP_367624146.1">
    <property type="nucleotide sequence ID" value="NZ_JBFNQD010000003.1"/>
</dbReference>
<gene>
    <name evidence="2" type="ORF">ABXS05_12610</name>
</gene>
<dbReference type="InterPro" id="IPR029063">
    <property type="entry name" value="SAM-dependent_MTases_sf"/>
</dbReference>
<feature type="domain" description="Methyltransferase" evidence="1">
    <location>
        <begin position="47"/>
        <end position="145"/>
    </location>
</feature>
<dbReference type="EC" id="2.1.1.-" evidence="2"/>
<sequence>MQAGDAAAAMNRIYRHQRYIYDLTRKYYLLGRDHLIASLKPAAGETILEIGCGTGRNLIAVARRYPATALNGFDISTAMLETARHSLDRNGLARVSVAQADATRFSPEQFGRKGFERIYISYTLSMIPDWRAVLERAVAALEPGGRLLIVDFGQQGGLPSWFKRVLFAWLARFHVHPIAALPAALADLASREGLQLRTRDLYRGYAFYAELARKPGKPIS</sequence>
<dbReference type="GO" id="GO:0032259">
    <property type="term" value="P:methylation"/>
    <property type="evidence" value="ECO:0007669"/>
    <property type="project" value="UniProtKB-KW"/>
</dbReference>
<name>A0ABV3PL61_9HYPH</name>
<protein>
    <submittedName>
        <fullName evidence="2">Class I SAM-dependent methyltransferase</fullName>
        <ecNumber evidence="2">2.1.1.-</ecNumber>
    </submittedName>
</protein>
<dbReference type="PANTHER" id="PTHR47473:SF1">
    <property type="entry name" value="METHYLTRANSFERASE DOMAIN-CONTAINING PROTEIN"/>
    <property type="match status" value="1"/>
</dbReference>
<evidence type="ECO:0000313" key="2">
    <source>
        <dbReference type="EMBL" id="MEW9306386.1"/>
    </source>
</evidence>
<dbReference type="Proteomes" id="UP001555786">
    <property type="component" value="Unassembled WGS sequence"/>
</dbReference>
<proteinExistence type="predicted"/>
<dbReference type="Gene3D" id="3.40.50.150">
    <property type="entry name" value="Vaccinia Virus protein VP39"/>
    <property type="match status" value="1"/>
</dbReference>
<organism evidence="2 3">
    <name type="scientific">Labrys neptuniae</name>
    <dbReference type="NCBI Taxonomy" id="376174"/>
    <lineage>
        <taxon>Bacteria</taxon>
        <taxon>Pseudomonadati</taxon>
        <taxon>Pseudomonadota</taxon>
        <taxon>Alphaproteobacteria</taxon>
        <taxon>Hyphomicrobiales</taxon>
        <taxon>Xanthobacteraceae</taxon>
        <taxon>Labrys</taxon>
    </lineage>
</organism>
<keyword evidence="2" id="KW-0489">Methyltransferase</keyword>